<reference evidence="1" key="1">
    <citation type="submission" date="2016-11" db="EMBL/GenBank/DDBJ databases">
        <title>The genome of Nicotiana attenuata.</title>
        <authorList>
            <person name="Xu S."/>
            <person name="Brockmoeller T."/>
            <person name="Gaquerel E."/>
            <person name="Navarro A."/>
            <person name="Kuhl H."/>
            <person name="Gase K."/>
            <person name="Ling Z."/>
            <person name="Zhou W."/>
            <person name="Kreitzer C."/>
            <person name="Stanke M."/>
            <person name="Tang H."/>
            <person name="Lyons E."/>
            <person name="Pandey P."/>
            <person name="Pandey S.P."/>
            <person name="Timmermann B."/>
            <person name="Baldwin I.T."/>
        </authorList>
    </citation>
    <scope>NUCLEOTIDE SEQUENCE [LARGE SCALE GENOMIC DNA]</scope>
    <source>
        <strain evidence="1">UT</strain>
    </source>
</reference>
<evidence type="ECO:0000313" key="2">
    <source>
        <dbReference type="Proteomes" id="UP000187609"/>
    </source>
</evidence>
<dbReference type="AlphaFoldDB" id="A0A1J6IFW5"/>
<dbReference type="Proteomes" id="UP000187609">
    <property type="component" value="Unassembled WGS sequence"/>
</dbReference>
<proteinExistence type="predicted"/>
<dbReference type="EMBL" id="MJEQ01037190">
    <property type="protein sequence ID" value="OIS99423.1"/>
    <property type="molecule type" value="Genomic_DNA"/>
</dbReference>
<protein>
    <submittedName>
        <fullName evidence="1">Uncharacterized protein</fullName>
    </submittedName>
</protein>
<name>A0A1J6IFW5_NICAT</name>
<evidence type="ECO:0000313" key="1">
    <source>
        <dbReference type="EMBL" id="OIS99423.1"/>
    </source>
</evidence>
<gene>
    <name evidence="1" type="ORF">A4A49_62657</name>
</gene>
<keyword evidence="2" id="KW-1185">Reference proteome</keyword>
<accession>A0A1J6IFW5</accession>
<organism evidence="1 2">
    <name type="scientific">Nicotiana attenuata</name>
    <name type="common">Coyote tobacco</name>
    <dbReference type="NCBI Taxonomy" id="49451"/>
    <lineage>
        <taxon>Eukaryota</taxon>
        <taxon>Viridiplantae</taxon>
        <taxon>Streptophyta</taxon>
        <taxon>Embryophyta</taxon>
        <taxon>Tracheophyta</taxon>
        <taxon>Spermatophyta</taxon>
        <taxon>Magnoliopsida</taxon>
        <taxon>eudicotyledons</taxon>
        <taxon>Gunneridae</taxon>
        <taxon>Pentapetalae</taxon>
        <taxon>asterids</taxon>
        <taxon>lamiids</taxon>
        <taxon>Solanales</taxon>
        <taxon>Solanaceae</taxon>
        <taxon>Nicotianoideae</taxon>
        <taxon>Nicotianeae</taxon>
        <taxon>Nicotiana</taxon>
    </lineage>
</organism>
<comment type="caution">
    <text evidence="1">The sequence shown here is derived from an EMBL/GenBank/DDBJ whole genome shotgun (WGS) entry which is preliminary data.</text>
</comment>
<sequence>MHFGDHDRPYTYLEIVGDKQNWRAKVLALKVHPLVIGAFPIARKLLDTSLDLAKWSTMETKDVLEKFSGKSTSIRSSKFPEHEQWRLLSKA</sequence>
<dbReference type="Gramene" id="OIS99423">
    <property type="protein sequence ID" value="OIS99423"/>
    <property type="gene ID" value="A4A49_62657"/>
</dbReference>